<accession>A0A6S6TMX5</accession>
<gene>
    <name evidence="8" type="primary">purL</name>
    <name evidence="12" type="ORF">HELGO_WM18214</name>
</gene>
<keyword evidence="7 8" id="KW-0460">Magnesium</keyword>
<dbReference type="InterPro" id="IPR010074">
    <property type="entry name" value="PRibForGlyAmidine_synth_PurL"/>
</dbReference>
<dbReference type="EC" id="6.3.5.3" evidence="8"/>
<keyword evidence="1 8" id="KW-0963">Cytoplasm</keyword>
<evidence type="ECO:0000256" key="2">
    <source>
        <dbReference type="ARBA" id="ARBA00022598"/>
    </source>
</evidence>
<comment type="subunit">
    <text evidence="8">Monomer. Part of the FGAM synthase complex composed of 1 PurL, 1 PurQ and 2 PurS subunits.</text>
</comment>
<feature type="active site" evidence="8">
    <location>
        <position position="49"/>
    </location>
</feature>
<reference evidence="12" key="1">
    <citation type="submission" date="2020-01" db="EMBL/GenBank/DDBJ databases">
        <authorList>
            <person name="Meier V. D."/>
            <person name="Meier V D."/>
        </authorList>
    </citation>
    <scope>NUCLEOTIDE SEQUENCE</scope>
    <source>
        <strain evidence="12">HLG_WM_MAG_02</strain>
    </source>
</reference>
<feature type="active site" description="Proton acceptor" evidence="8">
    <location>
        <position position="95"/>
    </location>
</feature>
<evidence type="ECO:0000256" key="5">
    <source>
        <dbReference type="ARBA" id="ARBA00022755"/>
    </source>
</evidence>
<dbReference type="HAMAP" id="MF_00420">
    <property type="entry name" value="PurL_2"/>
    <property type="match status" value="1"/>
</dbReference>
<dbReference type="NCBIfam" id="NF002290">
    <property type="entry name" value="PRK01213.1"/>
    <property type="match status" value="1"/>
</dbReference>
<dbReference type="NCBIfam" id="TIGR01736">
    <property type="entry name" value="FGAM_synth_II"/>
    <property type="match status" value="1"/>
</dbReference>
<feature type="domain" description="PurM-like N-terminal" evidence="9">
    <location>
        <begin position="74"/>
        <end position="193"/>
    </location>
</feature>
<evidence type="ECO:0000256" key="4">
    <source>
        <dbReference type="ARBA" id="ARBA00022741"/>
    </source>
</evidence>
<dbReference type="Gene3D" id="3.90.650.10">
    <property type="entry name" value="PurM-like C-terminal domain"/>
    <property type="match status" value="2"/>
</dbReference>
<dbReference type="GO" id="GO:0006189">
    <property type="term" value="P:'de novo' IMP biosynthetic process"/>
    <property type="evidence" value="ECO:0007669"/>
    <property type="project" value="UniProtKB-UniRule"/>
</dbReference>
<dbReference type="CDD" id="cd02204">
    <property type="entry name" value="PurL_repeat2"/>
    <property type="match status" value="1"/>
</dbReference>
<evidence type="ECO:0000259" key="10">
    <source>
        <dbReference type="Pfam" id="PF02769"/>
    </source>
</evidence>
<feature type="domain" description="PurM-like C-terminal" evidence="10">
    <location>
        <begin position="580"/>
        <end position="712"/>
    </location>
</feature>
<comment type="function">
    <text evidence="8">Part of the phosphoribosylformylglycinamidine synthase complex involved in the purines biosynthetic pathway. Catalyzes the ATP-dependent conversion of formylglycinamide ribonucleotide (FGAR) and glutamine to yield formylglycinamidine ribonucleotide (FGAM) and glutamate. The FGAM synthase complex is composed of three subunits. PurQ produces an ammonia molecule by converting glutamine to glutamate. PurL transfers the ammonia molecule to FGAR to form FGAM in an ATP-dependent manner. PurS interacts with PurQ and PurL and is thought to assist in the transfer of the ammonia molecule from PurQ to PurL.</text>
</comment>
<dbReference type="Gene3D" id="3.30.1330.10">
    <property type="entry name" value="PurM-like, N-terminal domain"/>
    <property type="match status" value="2"/>
</dbReference>
<dbReference type="GO" id="GO:0000287">
    <property type="term" value="F:magnesium ion binding"/>
    <property type="evidence" value="ECO:0007669"/>
    <property type="project" value="UniProtKB-UniRule"/>
</dbReference>
<keyword evidence="6 8" id="KW-0067">ATP-binding</keyword>
<feature type="binding site" evidence="8">
    <location>
        <position position="116"/>
    </location>
    <ligand>
        <name>substrate</name>
    </ligand>
</feature>
<dbReference type="InterPro" id="IPR016188">
    <property type="entry name" value="PurM-like_N"/>
</dbReference>
<dbReference type="UniPathway" id="UPA00074">
    <property type="reaction ID" value="UER00128"/>
</dbReference>
<dbReference type="PANTHER" id="PTHR43555">
    <property type="entry name" value="PHOSPHORIBOSYLFORMYLGLYCINAMIDINE SYNTHASE SUBUNIT PURL"/>
    <property type="match status" value="1"/>
</dbReference>
<keyword evidence="3 8" id="KW-0479">Metal-binding</keyword>
<comment type="caution">
    <text evidence="8">Lacks conserved residue(s) required for the propagation of feature annotation.</text>
</comment>
<feature type="binding site" evidence="8">
    <location>
        <position position="93"/>
    </location>
    <ligand>
        <name>Mg(2+)</name>
        <dbReference type="ChEBI" id="CHEBI:18420"/>
        <label>1</label>
    </ligand>
</feature>
<dbReference type="EMBL" id="CACVAZ010000110">
    <property type="protein sequence ID" value="CAA6817143.1"/>
    <property type="molecule type" value="Genomic_DNA"/>
</dbReference>
<dbReference type="SUPFAM" id="SSF56042">
    <property type="entry name" value="PurM C-terminal domain-like"/>
    <property type="match status" value="2"/>
</dbReference>
<comment type="similarity">
    <text evidence="8">Belongs to the FGAMS family.</text>
</comment>
<dbReference type="GO" id="GO:0005524">
    <property type="term" value="F:ATP binding"/>
    <property type="evidence" value="ECO:0007669"/>
    <property type="project" value="UniProtKB-UniRule"/>
</dbReference>
<dbReference type="GO" id="GO:0004642">
    <property type="term" value="F:phosphoribosylformylglycinamidine synthase activity"/>
    <property type="evidence" value="ECO:0007669"/>
    <property type="project" value="UniProtKB-UniRule"/>
</dbReference>
<evidence type="ECO:0000256" key="7">
    <source>
        <dbReference type="ARBA" id="ARBA00022842"/>
    </source>
</evidence>
<feature type="binding site" evidence="8">
    <location>
        <begin position="94"/>
        <end position="97"/>
    </location>
    <ligand>
        <name>substrate</name>
    </ligand>
</feature>
<dbReference type="InterPro" id="IPR036921">
    <property type="entry name" value="PurM-like_N_sf"/>
</dbReference>
<protein>
    <recommendedName>
        <fullName evidence="8">Phosphoribosylformylglycinamidine synthase subunit PurL</fullName>
        <shortName evidence="8">FGAM synthase</shortName>
        <ecNumber evidence="8">6.3.5.3</ecNumber>
    </recommendedName>
    <alternativeName>
        <fullName evidence="8">Formylglycinamide ribonucleotide amidotransferase subunit II</fullName>
        <shortName evidence="8">FGAR amidotransferase II</shortName>
        <shortName evidence="8">FGAR-AT II</shortName>
    </alternativeName>
    <alternativeName>
        <fullName evidence="8">Glutamine amidotransferase PurL</fullName>
    </alternativeName>
    <alternativeName>
        <fullName evidence="8">Phosphoribosylformylglycinamidine synthase subunit II</fullName>
    </alternativeName>
</protein>
<dbReference type="FunFam" id="3.30.1330.10:FF:000004">
    <property type="entry name" value="Phosphoribosylformylglycinamidine synthase subunit PurL"/>
    <property type="match status" value="1"/>
</dbReference>
<keyword evidence="4 8" id="KW-0547">Nucleotide-binding</keyword>
<feature type="domain" description="PurM-like N-terminal" evidence="9">
    <location>
        <begin position="447"/>
        <end position="563"/>
    </location>
</feature>
<feature type="binding site" evidence="8">
    <location>
        <position position="117"/>
    </location>
    <ligand>
        <name>Mg(2+)</name>
        <dbReference type="ChEBI" id="CHEBI:18420"/>
        <label>2</label>
    </ligand>
</feature>
<feature type="binding site" evidence="8">
    <location>
        <position position="91"/>
    </location>
    <ligand>
        <name>ATP</name>
        <dbReference type="ChEBI" id="CHEBI:30616"/>
    </ligand>
</feature>
<name>A0A6S6TMX5_9BACT</name>
<dbReference type="Pfam" id="PF02769">
    <property type="entry name" value="AIRS_C"/>
    <property type="match status" value="2"/>
</dbReference>
<proteinExistence type="inferred from homology"/>
<feature type="binding site" evidence="8">
    <location>
        <position position="274"/>
    </location>
    <ligand>
        <name>Mg(2+)</name>
        <dbReference type="ChEBI" id="CHEBI:18420"/>
        <label>2</label>
    </ligand>
</feature>
<sequence length="742" mass="80238">MSKPLENLDEVLKNHKLSQIEYSNILEILDGRHPNIVELGIFSAMWSEHCSYKSSKKYLNGFPTKAPWVIQGPGENAGVIDIGGGMAAVFKMESHNHPSFIEPYQGAATGVGGILRDVFTMGARPVANMNALRFGNITNSDKTAKYQRHLVKGVTEGIGGYGNCMGVPTIGGECSFDESYNGNILVNAFALGLCKADEIFLGIAEGLGNTVMYVGSKTGRDGLGGAVMSSDSFTEESKSLRPTVQVGDPFIEKLLLEACLELFKTKDVVVGIQDMGAAGLTSSAFEMAGKSGSGMIMNLDQVPAREEGMTPYDFMLSESQERMLVCVNKGKEQEVIDIFEKWDLDVAVIGEVTDTGRMELTWHAEKVCDMPIAPVSEEAPILDRPTARPTYLDEISGKTIDSYEKVDNQTAFETLISSMEVVDKGWIYDQYDSMVQTNTTKAPGSLDASCIRIKETGKSLAMSADCNPRYCYVDPAKGGALAVMESGRNVAMSGARPLSITDCLNFGNPENPEVMWQFAQACEGIKEACLALNTPVVSGNVSLYNETNGTSVFPTPAIAMVGLNEDERKVLPSCFQDDENHLVLIGDTGTQFGASLYIKELFGETVGTLAKIDYKKELALWKLVIDANEECLLASAKDLSSGGIAIALAKMAAVSGRGVIAGVRLEDKRSIFDESQSRAILEVSSKENLEKVIDMAKGLGLSTDIIGKVGGNTLKVNDIEINLEKLQKTYFSKFKSVVEQDI</sequence>
<evidence type="ECO:0000313" key="12">
    <source>
        <dbReference type="EMBL" id="CAA6817143.1"/>
    </source>
</evidence>
<feature type="domain" description="PurM-like C-terminal" evidence="10">
    <location>
        <begin position="208"/>
        <end position="362"/>
    </location>
</feature>
<dbReference type="AlphaFoldDB" id="A0A6S6TMX5"/>
<feature type="binding site" evidence="8">
    <location>
        <position position="542"/>
    </location>
    <ligand>
        <name>substrate</name>
    </ligand>
</feature>
<dbReference type="GO" id="GO:0005737">
    <property type="term" value="C:cytoplasm"/>
    <property type="evidence" value="ECO:0007669"/>
    <property type="project" value="UniProtKB-SubCell"/>
</dbReference>
<comment type="pathway">
    <text evidence="8">Purine metabolism; IMP biosynthesis via de novo pathway; 5-amino-1-(5-phospho-D-ribosyl)imidazole from N(2)-formyl-N(1)-(5-phospho-D-ribosyl)glycinamide: step 1/2.</text>
</comment>
<dbReference type="InterPro" id="IPR036676">
    <property type="entry name" value="PurM-like_C_sf"/>
</dbReference>
<feature type="binding site" evidence="8">
    <location>
        <position position="52"/>
    </location>
    <ligand>
        <name>ATP</name>
        <dbReference type="ChEBI" id="CHEBI:30616"/>
    </ligand>
</feature>
<keyword evidence="5 8" id="KW-0658">Purine biosynthesis</keyword>
<evidence type="ECO:0000259" key="11">
    <source>
        <dbReference type="Pfam" id="PF18072"/>
    </source>
</evidence>
<dbReference type="PANTHER" id="PTHR43555:SF1">
    <property type="entry name" value="PHOSPHORIBOSYLFORMYLGLYCINAMIDINE SYNTHASE SUBUNIT PURL"/>
    <property type="match status" value="1"/>
</dbReference>
<dbReference type="Pfam" id="PF18072">
    <property type="entry name" value="FGAR-AT_linker"/>
    <property type="match status" value="1"/>
</dbReference>
<organism evidence="12">
    <name type="scientific">uncultured Sulfurovum sp</name>
    <dbReference type="NCBI Taxonomy" id="269237"/>
    <lineage>
        <taxon>Bacteria</taxon>
        <taxon>Pseudomonadati</taxon>
        <taxon>Campylobacterota</taxon>
        <taxon>Epsilonproteobacteria</taxon>
        <taxon>Campylobacterales</taxon>
        <taxon>Sulfurovaceae</taxon>
        <taxon>Sulfurovum</taxon>
        <taxon>environmental samples</taxon>
    </lineage>
</organism>
<feature type="binding site" evidence="8">
    <location>
        <position position="540"/>
    </location>
    <ligand>
        <name>Mg(2+)</name>
        <dbReference type="ChEBI" id="CHEBI:18420"/>
        <label>1</label>
    </ligand>
</feature>
<feature type="domain" description="Phosphoribosylformylglycinamidine synthase linker" evidence="11">
    <location>
        <begin position="14"/>
        <end position="53"/>
    </location>
</feature>
<dbReference type="Pfam" id="PF00586">
    <property type="entry name" value="AIRS"/>
    <property type="match status" value="2"/>
</dbReference>
<feature type="binding site" evidence="8">
    <location>
        <position position="245"/>
    </location>
    <ligand>
        <name>substrate</name>
    </ligand>
</feature>
<comment type="subcellular location">
    <subcellularLocation>
        <location evidence="8">Cytoplasm</location>
    </subcellularLocation>
</comment>
<dbReference type="PIRSF" id="PIRSF001587">
    <property type="entry name" value="FGAM_synthase_II"/>
    <property type="match status" value="1"/>
</dbReference>
<evidence type="ECO:0000256" key="6">
    <source>
        <dbReference type="ARBA" id="ARBA00022840"/>
    </source>
</evidence>
<comment type="catalytic activity">
    <reaction evidence="8">
        <text>N(2)-formyl-N(1)-(5-phospho-beta-D-ribosyl)glycinamide + L-glutamine + ATP + H2O = 2-formamido-N(1)-(5-O-phospho-beta-D-ribosyl)acetamidine + L-glutamate + ADP + phosphate + H(+)</text>
        <dbReference type="Rhea" id="RHEA:17129"/>
        <dbReference type="ChEBI" id="CHEBI:15377"/>
        <dbReference type="ChEBI" id="CHEBI:15378"/>
        <dbReference type="ChEBI" id="CHEBI:29985"/>
        <dbReference type="ChEBI" id="CHEBI:30616"/>
        <dbReference type="ChEBI" id="CHEBI:43474"/>
        <dbReference type="ChEBI" id="CHEBI:58359"/>
        <dbReference type="ChEBI" id="CHEBI:147286"/>
        <dbReference type="ChEBI" id="CHEBI:147287"/>
        <dbReference type="ChEBI" id="CHEBI:456216"/>
        <dbReference type="EC" id="6.3.5.3"/>
    </reaction>
</comment>
<keyword evidence="2 8" id="KW-0436">Ligase</keyword>
<feature type="binding site" evidence="8">
    <location>
        <position position="539"/>
    </location>
    <ligand>
        <name>ATP</name>
        <dbReference type="ChEBI" id="CHEBI:30616"/>
    </ligand>
</feature>
<dbReference type="InterPro" id="IPR041609">
    <property type="entry name" value="PurL_linker"/>
</dbReference>
<evidence type="ECO:0000256" key="3">
    <source>
        <dbReference type="ARBA" id="ARBA00022723"/>
    </source>
</evidence>
<evidence type="ECO:0000256" key="1">
    <source>
        <dbReference type="ARBA" id="ARBA00022490"/>
    </source>
</evidence>
<dbReference type="SUPFAM" id="SSF55326">
    <property type="entry name" value="PurM N-terminal domain-like"/>
    <property type="match status" value="2"/>
</dbReference>
<dbReference type="CDD" id="cd02203">
    <property type="entry name" value="PurL_repeat1"/>
    <property type="match status" value="1"/>
</dbReference>
<dbReference type="InterPro" id="IPR010918">
    <property type="entry name" value="PurM-like_C_dom"/>
</dbReference>
<feature type="binding site" evidence="8">
    <location>
        <position position="502"/>
    </location>
    <ligand>
        <name>ATP</name>
        <dbReference type="ChEBI" id="CHEBI:30616"/>
    </ligand>
</feature>
<evidence type="ECO:0000256" key="8">
    <source>
        <dbReference type="HAMAP-Rule" id="MF_00420"/>
    </source>
</evidence>
<feature type="binding site" evidence="8">
    <location>
        <begin position="318"/>
        <end position="320"/>
    </location>
    <ligand>
        <name>substrate</name>
    </ligand>
</feature>
<evidence type="ECO:0000259" key="9">
    <source>
        <dbReference type="Pfam" id="PF00586"/>
    </source>
</evidence>